<comment type="caution">
    <text evidence="2">The sequence shown here is derived from an EMBL/GenBank/DDBJ whole genome shotgun (WGS) entry which is preliminary data.</text>
</comment>
<dbReference type="Pfam" id="PF01812">
    <property type="entry name" value="5-FTHF_cyc-lig"/>
    <property type="match status" value="1"/>
</dbReference>
<organism evidence="2 3">
    <name type="scientific">Salinirubrum litoreum</name>
    <dbReference type="NCBI Taxonomy" id="1126234"/>
    <lineage>
        <taxon>Archaea</taxon>
        <taxon>Methanobacteriati</taxon>
        <taxon>Methanobacteriota</taxon>
        <taxon>Stenosarchaea group</taxon>
        <taxon>Halobacteria</taxon>
        <taxon>Halobacteriales</taxon>
        <taxon>Haloferacaceae</taxon>
        <taxon>Salinirubrum</taxon>
    </lineage>
</organism>
<dbReference type="InterPro" id="IPR037171">
    <property type="entry name" value="NagB/RpiA_transferase-like"/>
</dbReference>
<gene>
    <name evidence="2" type="ORF">ACFPJ5_00190</name>
</gene>
<evidence type="ECO:0000313" key="3">
    <source>
        <dbReference type="Proteomes" id="UP001596201"/>
    </source>
</evidence>
<feature type="region of interest" description="Disordered" evidence="1">
    <location>
        <begin position="204"/>
        <end position="223"/>
    </location>
</feature>
<name>A0ABD5R5L4_9EURY</name>
<dbReference type="InterPro" id="IPR024185">
    <property type="entry name" value="FTHF_cligase-like_sf"/>
</dbReference>
<feature type="compositionally biased region" description="Low complexity" evidence="1">
    <location>
        <begin position="204"/>
        <end position="215"/>
    </location>
</feature>
<reference evidence="2 3" key="1">
    <citation type="journal article" date="2019" name="Int. J. Syst. Evol. Microbiol.">
        <title>The Global Catalogue of Microorganisms (GCM) 10K type strain sequencing project: providing services to taxonomists for standard genome sequencing and annotation.</title>
        <authorList>
            <consortium name="The Broad Institute Genomics Platform"/>
            <consortium name="The Broad Institute Genome Sequencing Center for Infectious Disease"/>
            <person name="Wu L."/>
            <person name="Ma J."/>
        </authorList>
    </citation>
    <scope>NUCLEOTIDE SEQUENCE [LARGE SCALE GENOMIC DNA]</scope>
    <source>
        <strain evidence="2 3">CGMCC 1.12237</strain>
    </source>
</reference>
<accession>A0ABD5R5L4</accession>
<evidence type="ECO:0000256" key="1">
    <source>
        <dbReference type="SAM" id="MobiDB-lite"/>
    </source>
</evidence>
<dbReference type="RefSeq" id="WP_227229366.1">
    <property type="nucleotide sequence ID" value="NZ_JAJCVJ010000001.1"/>
</dbReference>
<evidence type="ECO:0000313" key="2">
    <source>
        <dbReference type="EMBL" id="MFC5365339.1"/>
    </source>
</evidence>
<dbReference type="SUPFAM" id="SSF100950">
    <property type="entry name" value="NagB/RpiA/CoA transferase-like"/>
    <property type="match status" value="1"/>
</dbReference>
<protein>
    <submittedName>
        <fullName evidence="2">5-formyltetrahydrofolate cyclo-ligase</fullName>
    </submittedName>
</protein>
<dbReference type="PANTHER" id="PTHR13017">
    <property type="entry name" value="5-FORMYLTETRAHYDROFOLATE CYCLO-LIGASE-RELATED"/>
    <property type="match status" value="1"/>
</dbReference>
<dbReference type="Proteomes" id="UP001596201">
    <property type="component" value="Unassembled WGS sequence"/>
</dbReference>
<sequence>MDKQSLRDRIWDSLEETGEARFPFPPHGRIPNFADASDAADRLAATEAWQSADAIKANPDAPQLPVRRAAMRAGKTVYMAVPRLREADCFLELDPAEVADIDHATTVGGSSEAGVPVGPEEMPEIDLIVSGSVAVTEQGDRIGKGEGYSDLEFAVLREFGLVGDDTPVATTVHELQVVDDEWESSDYDVPLDLVVTPERVVETGAGAAADESGSGRQKPTGIDWSVLSEERLAEIPILERLRE</sequence>
<keyword evidence="3" id="KW-1185">Reference proteome</keyword>
<dbReference type="AlphaFoldDB" id="A0ABD5R5L4"/>
<proteinExistence type="predicted"/>
<dbReference type="PANTHER" id="PTHR13017:SF0">
    <property type="entry name" value="METHENYLTETRAHYDROFOLATE SYNTHASE DOMAIN-CONTAINING PROTEIN"/>
    <property type="match status" value="1"/>
</dbReference>
<dbReference type="InterPro" id="IPR002698">
    <property type="entry name" value="FTHF_cligase"/>
</dbReference>
<dbReference type="EMBL" id="JBHSKX010000001">
    <property type="protein sequence ID" value="MFC5365339.1"/>
    <property type="molecule type" value="Genomic_DNA"/>
</dbReference>
<dbReference type="Gene3D" id="3.40.50.10420">
    <property type="entry name" value="NagB/RpiA/CoA transferase-like"/>
    <property type="match status" value="1"/>
</dbReference>